<accession>A0A1H3YQV9</accession>
<organism evidence="1 2">
    <name type="scientific">Chitinophaga terrae</name>
    <name type="common">ex Kim and Jung 2007</name>
    <dbReference type="NCBI Taxonomy" id="408074"/>
    <lineage>
        <taxon>Bacteria</taxon>
        <taxon>Pseudomonadati</taxon>
        <taxon>Bacteroidota</taxon>
        <taxon>Chitinophagia</taxon>
        <taxon>Chitinophagales</taxon>
        <taxon>Chitinophagaceae</taxon>
        <taxon>Chitinophaga</taxon>
    </lineage>
</organism>
<evidence type="ECO:0000313" key="1">
    <source>
        <dbReference type="EMBL" id="SEA13923.1"/>
    </source>
</evidence>
<sequence>MLLCLLHFSIPKKVKNHKSFTKNPHTSLPSSSLCIKKSIRAY</sequence>
<dbReference type="STRING" id="408074.SAMN05660909_00917"/>
<name>A0A1H3YQV9_9BACT</name>
<gene>
    <name evidence="1" type="ORF">SAMN05660909_00917</name>
</gene>
<proteinExistence type="predicted"/>
<dbReference type="Proteomes" id="UP000199656">
    <property type="component" value="Unassembled WGS sequence"/>
</dbReference>
<protein>
    <submittedName>
        <fullName evidence="1">Uncharacterized protein</fullName>
    </submittedName>
</protein>
<dbReference type="EMBL" id="FNRL01000003">
    <property type="protein sequence ID" value="SEA13923.1"/>
    <property type="molecule type" value="Genomic_DNA"/>
</dbReference>
<reference evidence="2" key="1">
    <citation type="submission" date="2016-10" db="EMBL/GenBank/DDBJ databases">
        <authorList>
            <person name="Varghese N."/>
            <person name="Submissions S."/>
        </authorList>
    </citation>
    <scope>NUCLEOTIDE SEQUENCE [LARGE SCALE GENOMIC DNA]</scope>
    <source>
        <strain evidence="2">DSM 23920</strain>
    </source>
</reference>
<keyword evidence="2" id="KW-1185">Reference proteome</keyword>
<dbReference type="AlphaFoldDB" id="A0A1H3YQV9"/>
<evidence type="ECO:0000313" key="2">
    <source>
        <dbReference type="Proteomes" id="UP000199656"/>
    </source>
</evidence>